<dbReference type="InterPro" id="IPR015422">
    <property type="entry name" value="PyrdxlP-dep_Trfase_small"/>
</dbReference>
<dbReference type="Pfam" id="PF00155">
    <property type="entry name" value="Aminotran_1_2"/>
    <property type="match status" value="1"/>
</dbReference>
<reference evidence="8 9" key="1">
    <citation type="submission" date="2024-09" db="EMBL/GenBank/DDBJ databases">
        <authorList>
            <person name="Sun Q."/>
            <person name="Mori K."/>
        </authorList>
    </citation>
    <scope>NUCLEOTIDE SEQUENCE [LARGE SCALE GENOMIC DNA]</scope>
    <source>
        <strain evidence="8 9">CECT 8064</strain>
    </source>
</reference>
<keyword evidence="4 8" id="KW-0456">Lyase</keyword>
<name>A0ABV5HRU9_9VIBR</name>
<proteinExistence type="inferred from homology"/>
<keyword evidence="9" id="KW-1185">Reference proteome</keyword>
<dbReference type="Proteomes" id="UP001589645">
    <property type="component" value="Unassembled WGS sequence"/>
</dbReference>
<feature type="region of interest" description="Disordered" evidence="6">
    <location>
        <begin position="1"/>
        <end position="21"/>
    </location>
</feature>
<comment type="cofactor">
    <cofactor evidence="1">
        <name>pyridoxal 5'-phosphate</name>
        <dbReference type="ChEBI" id="CHEBI:597326"/>
    </cofactor>
</comment>
<comment type="caution">
    <text evidence="8">The sequence shown here is derived from an EMBL/GenBank/DDBJ whole genome shotgun (WGS) entry which is preliminary data.</text>
</comment>
<protein>
    <recommendedName>
        <fullName evidence="2">cysteine-S-conjugate beta-lyase</fullName>
        <ecNumber evidence="2">4.4.1.13</ecNumber>
    </recommendedName>
</protein>
<dbReference type="PANTHER" id="PTHR43525">
    <property type="entry name" value="PROTEIN MALY"/>
    <property type="match status" value="1"/>
</dbReference>
<dbReference type="SUPFAM" id="SSF53383">
    <property type="entry name" value="PLP-dependent transferases"/>
    <property type="match status" value="1"/>
</dbReference>
<evidence type="ECO:0000313" key="8">
    <source>
        <dbReference type="EMBL" id="MFB9136993.1"/>
    </source>
</evidence>
<dbReference type="RefSeq" id="WP_390195766.1">
    <property type="nucleotide sequence ID" value="NZ_JBHMEP010000008.1"/>
</dbReference>
<dbReference type="PANTHER" id="PTHR43525:SF1">
    <property type="entry name" value="PROTEIN MALY"/>
    <property type="match status" value="1"/>
</dbReference>
<evidence type="ECO:0000256" key="6">
    <source>
        <dbReference type="SAM" id="MobiDB-lite"/>
    </source>
</evidence>
<evidence type="ECO:0000256" key="1">
    <source>
        <dbReference type="ARBA" id="ARBA00001933"/>
    </source>
</evidence>
<dbReference type="NCBIfam" id="TIGR04350">
    <property type="entry name" value="C_S_lyase_PatB"/>
    <property type="match status" value="1"/>
</dbReference>
<evidence type="ECO:0000256" key="2">
    <source>
        <dbReference type="ARBA" id="ARBA00012224"/>
    </source>
</evidence>
<dbReference type="EMBL" id="JBHMEP010000008">
    <property type="protein sequence ID" value="MFB9136993.1"/>
    <property type="molecule type" value="Genomic_DNA"/>
</dbReference>
<comment type="similarity">
    <text evidence="5">Belongs to the class-II pyridoxal-phosphate-dependent aminotransferase family. MalY/PatB cystathionine beta-lyase subfamily.</text>
</comment>
<dbReference type="InterPro" id="IPR015421">
    <property type="entry name" value="PyrdxlP-dep_Trfase_major"/>
</dbReference>
<dbReference type="InterPro" id="IPR051798">
    <property type="entry name" value="Class-II_PLP-Dep_Aminotrans"/>
</dbReference>
<evidence type="ECO:0000313" key="9">
    <source>
        <dbReference type="Proteomes" id="UP001589645"/>
    </source>
</evidence>
<dbReference type="InterPro" id="IPR015424">
    <property type="entry name" value="PyrdxlP-dep_Trfase"/>
</dbReference>
<feature type="domain" description="Aminotransferase class I/classII large" evidence="7">
    <location>
        <begin position="35"/>
        <end position="380"/>
    </location>
</feature>
<dbReference type="EC" id="4.4.1.13" evidence="2"/>
<dbReference type="GO" id="GO:0047804">
    <property type="term" value="F:cysteine-S-conjugate beta-lyase activity"/>
    <property type="evidence" value="ECO:0007669"/>
    <property type="project" value="UniProtKB-EC"/>
</dbReference>
<accession>A0ABV5HRU9</accession>
<gene>
    <name evidence="8" type="ORF">ACFFUV_18645</name>
</gene>
<evidence type="ECO:0000256" key="3">
    <source>
        <dbReference type="ARBA" id="ARBA00022898"/>
    </source>
</evidence>
<dbReference type="InterPro" id="IPR027619">
    <property type="entry name" value="C-S_lyase_PatB-like"/>
</dbReference>
<sequence>MKGYNFDEITPRRGTGSAKWDLSEDPEMLPMWVADMDFKTAPAILSALARRVEHGVFGYTKVPDTYYVALNDWFTRRHQLPIERDWVIYTSGVVPALSAILKALTQPGDGVIVQTPAYNCFFSSIRNTECHLIDSPLRNVNGYYEMDFDLLEQQAKRPDVTVMILCNPHNPVGRAWREDELRRVGEICFKHDVKVISDEIHCDLVFPGQKHQAFAALGETFLMNSVTCNSPSKSFNIAGLQIANIIAAEPTIRQRVDKAINVHEVCDVNPFGVEALIAAYTQGEQWLDDLRDYLYGNYQFVAAFLTQHLPELTLTQQEATYLAWIDCRNLKLTSHEISQLLKEKGHLHISEGTIYGDFGEGYIRLNMACPRRVLEDGLNRLKSVLG</sequence>
<evidence type="ECO:0000256" key="5">
    <source>
        <dbReference type="ARBA" id="ARBA00037974"/>
    </source>
</evidence>
<dbReference type="InterPro" id="IPR004839">
    <property type="entry name" value="Aminotransferase_I/II_large"/>
</dbReference>
<evidence type="ECO:0000256" key="4">
    <source>
        <dbReference type="ARBA" id="ARBA00023239"/>
    </source>
</evidence>
<evidence type="ECO:0000259" key="7">
    <source>
        <dbReference type="Pfam" id="PF00155"/>
    </source>
</evidence>
<dbReference type="Gene3D" id="3.90.1150.10">
    <property type="entry name" value="Aspartate Aminotransferase, domain 1"/>
    <property type="match status" value="1"/>
</dbReference>
<dbReference type="Gene3D" id="3.40.640.10">
    <property type="entry name" value="Type I PLP-dependent aspartate aminotransferase-like (Major domain)"/>
    <property type="match status" value="1"/>
</dbReference>
<dbReference type="CDD" id="cd00609">
    <property type="entry name" value="AAT_like"/>
    <property type="match status" value="1"/>
</dbReference>
<organism evidence="8 9">
    <name type="scientific">Vibrio olivae</name>
    <dbReference type="NCBI Taxonomy" id="1243002"/>
    <lineage>
        <taxon>Bacteria</taxon>
        <taxon>Pseudomonadati</taxon>
        <taxon>Pseudomonadota</taxon>
        <taxon>Gammaproteobacteria</taxon>
        <taxon>Vibrionales</taxon>
        <taxon>Vibrionaceae</taxon>
        <taxon>Vibrio</taxon>
    </lineage>
</organism>
<keyword evidence="3" id="KW-0663">Pyridoxal phosphate</keyword>